<name>C6DKA7_PECCP</name>
<gene>
    <name evidence="3" type="ordered locus">PC1_0488</name>
</gene>
<proteinExistence type="predicted"/>
<dbReference type="PROSITE" id="PS51208">
    <property type="entry name" value="AUTOTRANSPORTER"/>
    <property type="match status" value="1"/>
</dbReference>
<organism evidence="3 4">
    <name type="scientific">Pectobacterium carotovorum subsp. carotovorum (strain PC1)</name>
    <dbReference type="NCBI Taxonomy" id="561230"/>
    <lineage>
        <taxon>Bacteria</taxon>
        <taxon>Pseudomonadati</taxon>
        <taxon>Pseudomonadota</taxon>
        <taxon>Gammaproteobacteria</taxon>
        <taxon>Enterobacterales</taxon>
        <taxon>Pectobacteriaceae</taxon>
        <taxon>Pectobacterium</taxon>
    </lineage>
</organism>
<sequence>MTFSSFKAKPLALAVGAVVGLMASYPALSASNDIVVSTSTTGLTLTTGSHTSLDSVEVTSTGALSGSFYGINNSTTIGSIINAGTISGSEGLFSTGTIGSIINSGLIESSWDAALWAEGAASTINAIDNRGTINGAVAVVVQGGAHLGTLTNSGTISGSYGIANFGSGGTIDSIINTGLISSNSAIYNASATLGSIANSGVIAGDIYSASGLIFNGGEGVTFGTLTGYDQATQGSININNGDLVFASGNLLLNDNVTVSSGVMSNQAAALQINNTVTLNGNYVQGSDATLLIGVADDAVATGDITTDSGYGRLVVSGTANIASGSTVSLVSLNNYAFANGQRYVVAQAAAEGTEYNASSLNYLASGYNGVITGSAQADSVNSGLSDLVVTLGTSGPSRNATTGNAISSFNGLFNYGGTDTSLLNVFNASATLGSSEEANRAGARLSPAAVASASAQASSAPTNAILNVVSQRADAIRVSGGNSGVATGEGDSDVVMWGQGFGGKANQGQRSDVSGYDARFGGLLIGADRAVSDSWRLGGLGSYAATNVDSTGDNDGSTVRIKSYGLFGYANYEGRPWFLNLSTGVVRHQYDTQRLIDFSGFSGNATGSFNGMQYVVSGQTGYPFKLGATETTLTPIAGLTYSILKQQGYTESGGNGAGLTVGDATSTSLKSDVALKLDRRIALSGGEVQPFIQLGWRHEFHDDAMQSAANFAADSTGATDFVTTGSRPVADSGVLSVGTTIVSQRNLSLTLKYTGEAARSYESHSGNLQVRWQF</sequence>
<dbReference type="InterPro" id="IPR006315">
    <property type="entry name" value="OM_autotransptr_brl_dom"/>
</dbReference>
<keyword evidence="1" id="KW-0732">Signal</keyword>
<dbReference type="eggNOG" id="COG4625">
    <property type="taxonomic scope" value="Bacteria"/>
</dbReference>
<dbReference type="Pfam" id="PF03797">
    <property type="entry name" value="Autotransporter"/>
    <property type="match status" value="1"/>
</dbReference>
<evidence type="ECO:0000313" key="3">
    <source>
        <dbReference type="EMBL" id="ACT11544.1"/>
    </source>
</evidence>
<dbReference type="AlphaFoldDB" id="C6DKA7"/>
<dbReference type="RefSeq" id="WP_012773198.1">
    <property type="nucleotide sequence ID" value="NC_012917.1"/>
</dbReference>
<protein>
    <submittedName>
        <fullName evidence="3">Outer membrane autotransporter barrel domain protein</fullName>
    </submittedName>
</protein>
<evidence type="ECO:0000259" key="2">
    <source>
        <dbReference type="PROSITE" id="PS51208"/>
    </source>
</evidence>
<evidence type="ECO:0000313" key="4">
    <source>
        <dbReference type="Proteomes" id="UP000002736"/>
    </source>
</evidence>
<dbReference type="Gene3D" id="2.40.128.130">
    <property type="entry name" value="Autotransporter beta-domain"/>
    <property type="match status" value="1"/>
</dbReference>
<dbReference type="SMART" id="SM00869">
    <property type="entry name" value="Autotransporter"/>
    <property type="match status" value="1"/>
</dbReference>
<feature type="domain" description="Autotransporter" evidence="2">
    <location>
        <begin position="489"/>
        <end position="774"/>
    </location>
</feature>
<dbReference type="Proteomes" id="UP000002736">
    <property type="component" value="Chromosome"/>
</dbReference>
<dbReference type="KEGG" id="pct:PC1_0488"/>
<dbReference type="STRING" id="561230.PC1_0488"/>
<dbReference type="InterPro" id="IPR036709">
    <property type="entry name" value="Autotransporte_beta_dom_sf"/>
</dbReference>
<dbReference type="NCBIfam" id="TIGR01414">
    <property type="entry name" value="autotrans_barl"/>
    <property type="match status" value="1"/>
</dbReference>
<evidence type="ECO:0000256" key="1">
    <source>
        <dbReference type="SAM" id="SignalP"/>
    </source>
</evidence>
<dbReference type="EMBL" id="CP001657">
    <property type="protein sequence ID" value="ACT11544.1"/>
    <property type="molecule type" value="Genomic_DNA"/>
</dbReference>
<dbReference type="SUPFAM" id="SSF103515">
    <property type="entry name" value="Autotransporter"/>
    <property type="match status" value="1"/>
</dbReference>
<feature type="chain" id="PRO_5002963249" evidence="1">
    <location>
        <begin position="30"/>
        <end position="774"/>
    </location>
</feature>
<dbReference type="HOGENOM" id="CLU_001627_0_0_6"/>
<reference evidence="3 4" key="1">
    <citation type="submission" date="2009-07" db="EMBL/GenBank/DDBJ databases">
        <title>Complete sequence of Pectobacterium carotovorum subsp. carotovorum PC1.</title>
        <authorList>
            <consortium name="US DOE Joint Genome Institute"/>
            <person name="Lucas S."/>
            <person name="Copeland A."/>
            <person name="Lapidus A."/>
            <person name="Glavina del Rio T."/>
            <person name="Tice H."/>
            <person name="Bruce D."/>
            <person name="Goodwin L."/>
            <person name="Pitluck S."/>
            <person name="Munk A.C."/>
            <person name="Brettin T."/>
            <person name="Detter J.C."/>
            <person name="Han C."/>
            <person name="Tapia R."/>
            <person name="Larimer F."/>
            <person name="Land M."/>
            <person name="Hauser L."/>
            <person name="Kyrpides N."/>
            <person name="Mikhailova N."/>
            <person name="Balakrishnan V."/>
            <person name="Glasner J."/>
            <person name="Perna N.T."/>
        </authorList>
    </citation>
    <scope>NUCLEOTIDE SEQUENCE [LARGE SCALE GENOMIC DNA]</scope>
    <source>
        <strain evidence="3 4">PC1</strain>
    </source>
</reference>
<accession>C6DKA7</accession>
<dbReference type="InterPro" id="IPR005546">
    <property type="entry name" value="Autotransporte_beta"/>
</dbReference>
<feature type="signal peptide" evidence="1">
    <location>
        <begin position="1"/>
        <end position="29"/>
    </location>
</feature>
<dbReference type="GO" id="GO:0019867">
    <property type="term" value="C:outer membrane"/>
    <property type="evidence" value="ECO:0007669"/>
    <property type="project" value="InterPro"/>
</dbReference>